<sequence>MLLVLRAIVTDPEHPENYWISNLENGRVRCHFCDKTYAYVGSLKVYEEKIHKKTVVTTKSTVTKDKDELQSYCRMLFKLCLLQKNLDTSVDMGDGERSVRSAKYELPIYNTTNKIKYGIGSVHLISMTEGLLNA</sequence>
<keyword evidence="2" id="KW-1185">Reference proteome</keyword>
<dbReference type="EMBL" id="NEDP02003823">
    <property type="protein sequence ID" value="OWF47689.1"/>
    <property type="molecule type" value="Genomic_DNA"/>
</dbReference>
<organism evidence="1 2">
    <name type="scientific">Mizuhopecten yessoensis</name>
    <name type="common">Japanese scallop</name>
    <name type="synonym">Patinopecten yessoensis</name>
    <dbReference type="NCBI Taxonomy" id="6573"/>
    <lineage>
        <taxon>Eukaryota</taxon>
        <taxon>Metazoa</taxon>
        <taxon>Spiralia</taxon>
        <taxon>Lophotrochozoa</taxon>
        <taxon>Mollusca</taxon>
        <taxon>Bivalvia</taxon>
        <taxon>Autobranchia</taxon>
        <taxon>Pteriomorphia</taxon>
        <taxon>Pectinida</taxon>
        <taxon>Pectinoidea</taxon>
        <taxon>Pectinidae</taxon>
        <taxon>Mizuhopecten</taxon>
    </lineage>
</organism>
<evidence type="ECO:0000313" key="1">
    <source>
        <dbReference type="EMBL" id="OWF47689.1"/>
    </source>
</evidence>
<gene>
    <name evidence="1" type="ORF">KP79_PYT01281</name>
</gene>
<name>A0A210QG55_MIZYE</name>
<evidence type="ECO:0008006" key="3">
    <source>
        <dbReference type="Google" id="ProtNLM"/>
    </source>
</evidence>
<dbReference type="AlphaFoldDB" id="A0A210QG55"/>
<dbReference type="OrthoDB" id="6135889at2759"/>
<reference evidence="1 2" key="1">
    <citation type="journal article" date="2017" name="Nat. Ecol. Evol.">
        <title>Scallop genome provides insights into evolution of bilaterian karyotype and development.</title>
        <authorList>
            <person name="Wang S."/>
            <person name="Zhang J."/>
            <person name="Jiao W."/>
            <person name="Li J."/>
            <person name="Xun X."/>
            <person name="Sun Y."/>
            <person name="Guo X."/>
            <person name="Huan P."/>
            <person name="Dong B."/>
            <person name="Zhang L."/>
            <person name="Hu X."/>
            <person name="Sun X."/>
            <person name="Wang J."/>
            <person name="Zhao C."/>
            <person name="Wang Y."/>
            <person name="Wang D."/>
            <person name="Huang X."/>
            <person name="Wang R."/>
            <person name="Lv J."/>
            <person name="Li Y."/>
            <person name="Zhang Z."/>
            <person name="Liu B."/>
            <person name="Lu W."/>
            <person name="Hui Y."/>
            <person name="Liang J."/>
            <person name="Zhou Z."/>
            <person name="Hou R."/>
            <person name="Li X."/>
            <person name="Liu Y."/>
            <person name="Li H."/>
            <person name="Ning X."/>
            <person name="Lin Y."/>
            <person name="Zhao L."/>
            <person name="Xing Q."/>
            <person name="Dou J."/>
            <person name="Li Y."/>
            <person name="Mao J."/>
            <person name="Guo H."/>
            <person name="Dou H."/>
            <person name="Li T."/>
            <person name="Mu C."/>
            <person name="Jiang W."/>
            <person name="Fu Q."/>
            <person name="Fu X."/>
            <person name="Miao Y."/>
            <person name="Liu J."/>
            <person name="Yu Q."/>
            <person name="Li R."/>
            <person name="Liao H."/>
            <person name="Li X."/>
            <person name="Kong Y."/>
            <person name="Jiang Z."/>
            <person name="Chourrout D."/>
            <person name="Li R."/>
            <person name="Bao Z."/>
        </authorList>
    </citation>
    <scope>NUCLEOTIDE SEQUENCE [LARGE SCALE GENOMIC DNA]</scope>
    <source>
        <strain evidence="1 2">PY_sf001</strain>
    </source>
</reference>
<evidence type="ECO:0000313" key="2">
    <source>
        <dbReference type="Proteomes" id="UP000242188"/>
    </source>
</evidence>
<dbReference type="Proteomes" id="UP000242188">
    <property type="component" value="Unassembled WGS sequence"/>
</dbReference>
<proteinExistence type="predicted"/>
<protein>
    <recommendedName>
        <fullName evidence="3">BED-type domain-containing protein</fullName>
    </recommendedName>
</protein>
<accession>A0A210QG55</accession>
<comment type="caution">
    <text evidence="1">The sequence shown here is derived from an EMBL/GenBank/DDBJ whole genome shotgun (WGS) entry which is preliminary data.</text>
</comment>